<keyword evidence="5" id="KW-0808">Transferase</keyword>
<protein>
    <recommendedName>
        <fullName evidence="4">[heparan sulfate]-glucosamine N-sulfotransferase</fullName>
        <ecNumber evidence="4">2.8.2.8</ecNumber>
    </recommendedName>
</protein>
<dbReference type="SUPFAM" id="SSF52540">
    <property type="entry name" value="P-loop containing nucleoside triphosphate hydrolases"/>
    <property type="match status" value="1"/>
</dbReference>
<dbReference type="AlphaFoldDB" id="A0A0B7A1T0"/>
<name>A0A0B7A1T0_9EUPU</name>
<dbReference type="InterPro" id="IPR027417">
    <property type="entry name" value="P-loop_NTPase"/>
</dbReference>
<reference evidence="13" key="1">
    <citation type="submission" date="2014-12" db="EMBL/GenBank/DDBJ databases">
        <title>Insight into the proteome of Arion vulgaris.</title>
        <authorList>
            <person name="Aradska J."/>
            <person name="Bulat T."/>
            <person name="Smidak R."/>
            <person name="Sarate P."/>
            <person name="Gangsoo J."/>
            <person name="Sialana F."/>
            <person name="Bilban M."/>
            <person name="Lubec G."/>
        </authorList>
    </citation>
    <scope>NUCLEOTIDE SEQUENCE</scope>
    <source>
        <tissue evidence="13">Skin</tissue>
    </source>
</reference>
<evidence type="ECO:0000256" key="1">
    <source>
        <dbReference type="ARBA" id="ARBA00004841"/>
    </source>
</evidence>
<keyword evidence="9" id="KW-0511">Multifunctional enzyme</keyword>
<dbReference type="UniPathway" id="UPA00862"/>
<evidence type="ECO:0000256" key="9">
    <source>
        <dbReference type="ARBA" id="ARBA00023268"/>
    </source>
</evidence>
<dbReference type="GO" id="GO:0015016">
    <property type="term" value="F:heparan sulfate N-sulfotransferase activity"/>
    <property type="evidence" value="ECO:0007669"/>
    <property type="project" value="UniProtKB-EC"/>
</dbReference>
<gene>
    <name evidence="13" type="primary">ORF89465</name>
</gene>
<feature type="active site" description="For sulfotransferase activity" evidence="10">
    <location>
        <position position="186"/>
    </location>
</feature>
<dbReference type="Gene3D" id="3.40.50.300">
    <property type="entry name" value="P-loop containing nucleotide triphosphate hydrolases"/>
    <property type="match status" value="1"/>
</dbReference>
<dbReference type="EC" id="2.8.2.8" evidence="4"/>
<keyword evidence="6" id="KW-0378">Hydrolase</keyword>
<evidence type="ECO:0000256" key="2">
    <source>
        <dbReference type="ARBA" id="ARBA00005093"/>
    </source>
</evidence>
<evidence type="ECO:0000256" key="6">
    <source>
        <dbReference type="ARBA" id="ARBA00022801"/>
    </source>
</evidence>
<evidence type="ECO:0000256" key="10">
    <source>
        <dbReference type="PIRSR" id="PIRSR637359-1"/>
    </source>
</evidence>
<evidence type="ECO:0000259" key="12">
    <source>
        <dbReference type="Pfam" id="PF12062"/>
    </source>
</evidence>
<sequence>MVTPFHSAVYPIYGVLYDEWNDRGVLSTSTCCYPNPLPTWNRRGFIYRGTMVLPRQYCDLYTTTLTFDNFNGGKSALDDSIYGNKIFKMFLYTPVIIVMTHMSNYGHDKLAEYTFENEIKFVTKWTNLNIAAPHPLEIARRYFELYPKEVNPIWTNPCKIDERGNVGPQNVSCLKFPKLIIVGPHKTGSTALQEFLQVHPMLVSTIYDPIYSEEVQFFCSHNYHYGLDWYQK</sequence>
<evidence type="ECO:0000256" key="8">
    <source>
        <dbReference type="ARBA" id="ARBA00023180"/>
    </source>
</evidence>
<dbReference type="UniPathway" id="UPA00756"/>
<evidence type="ECO:0000256" key="5">
    <source>
        <dbReference type="ARBA" id="ARBA00022679"/>
    </source>
</evidence>
<dbReference type="InterPro" id="IPR000863">
    <property type="entry name" value="Sulfotransferase_dom"/>
</dbReference>
<feature type="non-terminal residue" evidence="13">
    <location>
        <position position="232"/>
    </location>
</feature>
<evidence type="ECO:0000259" key="11">
    <source>
        <dbReference type="Pfam" id="PF00685"/>
    </source>
</evidence>
<keyword evidence="8" id="KW-0325">Glycoprotein</keyword>
<dbReference type="EMBL" id="HACG01027191">
    <property type="protein sequence ID" value="CEK74056.1"/>
    <property type="molecule type" value="Transcribed_RNA"/>
</dbReference>
<accession>A0A0B7A1T0</accession>
<dbReference type="GO" id="GO:0030210">
    <property type="term" value="P:heparin proteoglycan biosynthetic process"/>
    <property type="evidence" value="ECO:0007669"/>
    <property type="project" value="UniProtKB-UniPathway"/>
</dbReference>
<dbReference type="PANTHER" id="PTHR10605:SF56">
    <property type="entry name" value="BIFUNCTIONAL HEPARAN SULFATE N-DEACETYLASE_N-SULFOTRANSFERASE"/>
    <property type="match status" value="1"/>
</dbReference>
<dbReference type="GO" id="GO:0000139">
    <property type="term" value="C:Golgi membrane"/>
    <property type="evidence" value="ECO:0007669"/>
    <property type="project" value="UniProtKB-SubCell"/>
</dbReference>
<feature type="domain" description="Sulfotransferase" evidence="11">
    <location>
        <begin position="177"/>
        <end position="230"/>
    </location>
</feature>
<feature type="domain" description="Heparan sulphate-N-deacetylase deacetylase" evidence="12">
    <location>
        <begin position="2"/>
        <end position="87"/>
    </location>
</feature>
<evidence type="ECO:0000256" key="3">
    <source>
        <dbReference type="ARBA" id="ARBA00010420"/>
    </source>
</evidence>
<dbReference type="GO" id="GO:0015012">
    <property type="term" value="P:heparan sulfate proteoglycan biosynthetic process"/>
    <property type="evidence" value="ECO:0007669"/>
    <property type="project" value="UniProtKB-UniPathway"/>
</dbReference>
<comment type="pathway">
    <text evidence="2">Glycan metabolism; heparan sulfate biosynthesis.</text>
</comment>
<keyword evidence="7" id="KW-1015">Disulfide bond</keyword>
<comment type="pathway">
    <text evidence="1">Glycan metabolism; heparin biosynthesis.</text>
</comment>
<comment type="similarity">
    <text evidence="3">Belongs to the sulfotransferase 1 family. NDST subfamily.</text>
</comment>
<evidence type="ECO:0000256" key="7">
    <source>
        <dbReference type="ARBA" id="ARBA00023157"/>
    </source>
</evidence>
<proteinExistence type="inferred from homology"/>
<dbReference type="GO" id="GO:0016787">
    <property type="term" value="F:hydrolase activity"/>
    <property type="evidence" value="ECO:0007669"/>
    <property type="project" value="UniProtKB-KW"/>
</dbReference>
<dbReference type="PANTHER" id="PTHR10605">
    <property type="entry name" value="HEPARAN SULFATE SULFOTRANSFERASE"/>
    <property type="match status" value="1"/>
</dbReference>
<evidence type="ECO:0000313" key="13">
    <source>
        <dbReference type="EMBL" id="CEK74056.1"/>
    </source>
</evidence>
<dbReference type="GO" id="GO:0019213">
    <property type="term" value="F:deacetylase activity"/>
    <property type="evidence" value="ECO:0007669"/>
    <property type="project" value="TreeGrafter"/>
</dbReference>
<dbReference type="Pfam" id="PF12062">
    <property type="entry name" value="HSNSD-CE"/>
    <property type="match status" value="1"/>
</dbReference>
<dbReference type="InterPro" id="IPR021930">
    <property type="entry name" value="Heparan_SO4_deacetylase_dom"/>
</dbReference>
<organism evidence="13">
    <name type="scientific">Arion vulgaris</name>
    <dbReference type="NCBI Taxonomy" id="1028688"/>
    <lineage>
        <taxon>Eukaryota</taxon>
        <taxon>Metazoa</taxon>
        <taxon>Spiralia</taxon>
        <taxon>Lophotrochozoa</taxon>
        <taxon>Mollusca</taxon>
        <taxon>Gastropoda</taxon>
        <taxon>Heterobranchia</taxon>
        <taxon>Euthyneura</taxon>
        <taxon>Panpulmonata</taxon>
        <taxon>Eupulmonata</taxon>
        <taxon>Stylommatophora</taxon>
        <taxon>Helicina</taxon>
        <taxon>Arionoidea</taxon>
        <taxon>Arionidae</taxon>
        <taxon>Arion</taxon>
    </lineage>
</organism>
<dbReference type="Pfam" id="PF00685">
    <property type="entry name" value="Sulfotransfer_1"/>
    <property type="match status" value="1"/>
</dbReference>
<dbReference type="InterPro" id="IPR037359">
    <property type="entry name" value="NST/OST"/>
</dbReference>
<evidence type="ECO:0000256" key="4">
    <source>
        <dbReference type="ARBA" id="ARBA00012979"/>
    </source>
</evidence>